<dbReference type="Gene3D" id="3.30.420.10">
    <property type="entry name" value="Ribonuclease H-like superfamily/Ribonuclease H"/>
    <property type="match status" value="1"/>
</dbReference>
<dbReference type="PANTHER" id="PTHR28083:SF1">
    <property type="entry name" value="GOOD FOR FULL DBP5 ACTIVITY PROTEIN 2"/>
    <property type="match status" value="1"/>
</dbReference>
<keyword evidence="4" id="KW-1185">Reference proteome</keyword>
<gene>
    <name evidence="3" type="ORF">V5O48_012812</name>
</gene>
<sequence length="359" mass="40600">MAPGIFYSYNRTRYHWLREGEVTTGSRRHNVLALLVTGALDANGHPWRNADDTKISIFTGWKVEEGKGGDNYKRRVLLVSTEQVERLVEHVGGWDVDVERPVDSLVEGPDVFDIKLQEFDSEDALKATNKLYHGDKKRGPVQPRQNKNKKQKRDEKAKAQLQACVDLVKEPCAFLALDYEWVEGNTEAVTELGLVVMYNDKIIRDRQHWRIMEHQDLRVHKFAKAKVNEEGWSFGESQVVPEGQLASMLQGVFQQEARNASRVCVVVQGGAIDIRITSELLNSAEFTPTELSLRETSKISWVDVSELFTFQQQLGNAASLRYMCLELGVDGDDKNFHNAGNDADFIMRCFIAIVAKASA</sequence>
<organism evidence="3 4">
    <name type="scientific">Marasmius crinis-equi</name>
    <dbReference type="NCBI Taxonomy" id="585013"/>
    <lineage>
        <taxon>Eukaryota</taxon>
        <taxon>Fungi</taxon>
        <taxon>Dikarya</taxon>
        <taxon>Basidiomycota</taxon>
        <taxon>Agaricomycotina</taxon>
        <taxon>Agaricomycetes</taxon>
        <taxon>Agaricomycetidae</taxon>
        <taxon>Agaricales</taxon>
        <taxon>Marasmiineae</taxon>
        <taxon>Marasmiaceae</taxon>
        <taxon>Marasmius</taxon>
    </lineage>
</organism>
<feature type="region of interest" description="Disordered" evidence="1">
    <location>
        <begin position="131"/>
        <end position="155"/>
    </location>
</feature>
<dbReference type="Pfam" id="PF21762">
    <property type="entry name" value="DEDDh_C"/>
    <property type="match status" value="1"/>
</dbReference>
<dbReference type="EMBL" id="JBAHYK010001181">
    <property type="protein sequence ID" value="KAL0569158.1"/>
    <property type="molecule type" value="Genomic_DNA"/>
</dbReference>
<evidence type="ECO:0000313" key="3">
    <source>
        <dbReference type="EMBL" id="KAL0569158.1"/>
    </source>
</evidence>
<dbReference type="InterPro" id="IPR012337">
    <property type="entry name" value="RNaseH-like_sf"/>
</dbReference>
<evidence type="ECO:0000256" key="1">
    <source>
        <dbReference type="SAM" id="MobiDB-lite"/>
    </source>
</evidence>
<dbReference type="PANTHER" id="PTHR28083">
    <property type="entry name" value="GOOD FOR FULL DBP5 ACTIVITY PROTEIN 2"/>
    <property type="match status" value="1"/>
</dbReference>
<dbReference type="SUPFAM" id="SSF53098">
    <property type="entry name" value="Ribonuclease H-like"/>
    <property type="match status" value="1"/>
</dbReference>
<dbReference type="InterPro" id="IPR040151">
    <property type="entry name" value="Gfd2/YDR514C-like"/>
</dbReference>
<dbReference type="Proteomes" id="UP001465976">
    <property type="component" value="Unassembled WGS sequence"/>
</dbReference>
<feature type="domain" description="Gfd2/YDR514C-like C-terminal" evidence="2">
    <location>
        <begin position="174"/>
        <end position="352"/>
    </location>
</feature>
<dbReference type="InterPro" id="IPR036397">
    <property type="entry name" value="RNaseH_sf"/>
</dbReference>
<accession>A0ABR3F1S9</accession>
<name>A0ABR3F1S9_9AGAR</name>
<dbReference type="InterPro" id="IPR048519">
    <property type="entry name" value="Gfd2/YDR514C-like_C"/>
</dbReference>
<reference evidence="3 4" key="1">
    <citation type="submission" date="2024-02" db="EMBL/GenBank/DDBJ databases">
        <title>A draft genome for the cacao thread blight pathogen Marasmius crinis-equi.</title>
        <authorList>
            <person name="Cohen S.P."/>
            <person name="Baruah I.K."/>
            <person name="Amoako-Attah I."/>
            <person name="Bukari Y."/>
            <person name="Meinhardt L.W."/>
            <person name="Bailey B.A."/>
        </authorList>
    </citation>
    <scope>NUCLEOTIDE SEQUENCE [LARGE SCALE GENOMIC DNA]</scope>
    <source>
        <strain evidence="3 4">GH-76</strain>
    </source>
</reference>
<evidence type="ECO:0000259" key="2">
    <source>
        <dbReference type="Pfam" id="PF21762"/>
    </source>
</evidence>
<evidence type="ECO:0000313" key="4">
    <source>
        <dbReference type="Proteomes" id="UP001465976"/>
    </source>
</evidence>
<proteinExistence type="predicted"/>
<protein>
    <recommendedName>
        <fullName evidence="2">Gfd2/YDR514C-like C-terminal domain-containing protein</fullName>
    </recommendedName>
</protein>
<comment type="caution">
    <text evidence="3">The sequence shown here is derived from an EMBL/GenBank/DDBJ whole genome shotgun (WGS) entry which is preliminary data.</text>
</comment>